<dbReference type="RefSeq" id="WP_348262557.1">
    <property type="nucleotide sequence ID" value="NZ_CP121196.1"/>
</dbReference>
<accession>A0AAU7DKN0</accession>
<protein>
    <submittedName>
        <fullName evidence="4">M56 family metallopeptidase</fullName>
    </submittedName>
</protein>
<keyword evidence="2" id="KW-1133">Transmembrane helix</keyword>
<dbReference type="AlphaFoldDB" id="A0AAU7DKN0"/>
<dbReference type="CDD" id="cd07341">
    <property type="entry name" value="M56_BlaR1_MecR1_like"/>
    <property type="match status" value="1"/>
</dbReference>
<feature type="region of interest" description="Disordered" evidence="1">
    <location>
        <begin position="386"/>
        <end position="406"/>
    </location>
</feature>
<name>A0AAU7DKN0_9BACT</name>
<evidence type="ECO:0000313" key="4">
    <source>
        <dbReference type="EMBL" id="XBH17326.1"/>
    </source>
</evidence>
<feature type="region of interest" description="Disordered" evidence="1">
    <location>
        <begin position="637"/>
        <end position="664"/>
    </location>
</feature>
<keyword evidence="2" id="KW-0812">Transmembrane</keyword>
<feature type="domain" description="Peptidase M56" evidence="3">
    <location>
        <begin position="154"/>
        <end position="342"/>
    </location>
</feature>
<reference evidence="4" key="1">
    <citation type="submission" date="2023-03" db="EMBL/GenBank/DDBJ databases">
        <title>Edaphobacter sp.</title>
        <authorList>
            <person name="Huber K.J."/>
            <person name="Papendorf J."/>
            <person name="Pilke C."/>
            <person name="Bunk B."/>
            <person name="Sproeer C."/>
            <person name="Pester M."/>
        </authorList>
    </citation>
    <scope>NUCLEOTIDE SEQUENCE</scope>
    <source>
        <strain evidence="4">DSM 110680</strain>
    </source>
</reference>
<dbReference type="Pfam" id="PF05569">
    <property type="entry name" value="Peptidase_M56"/>
    <property type="match status" value="1"/>
</dbReference>
<feature type="region of interest" description="Disordered" evidence="1">
    <location>
        <begin position="102"/>
        <end position="138"/>
    </location>
</feature>
<dbReference type="PANTHER" id="PTHR34978">
    <property type="entry name" value="POSSIBLE SENSOR-TRANSDUCER PROTEIN BLAR"/>
    <property type="match status" value="1"/>
</dbReference>
<keyword evidence="2" id="KW-0472">Membrane</keyword>
<dbReference type="InterPro" id="IPR008756">
    <property type="entry name" value="Peptidase_M56"/>
</dbReference>
<feature type="compositionally biased region" description="Low complexity" evidence="1">
    <location>
        <begin position="124"/>
        <end position="138"/>
    </location>
</feature>
<proteinExistence type="predicted"/>
<organism evidence="4">
    <name type="scientific">Telmatobacter sp. DSM 110680</name>
    <dbReference type="NCBI Taxonomy" id="3036704"/>
    <lineage>
        <taxon>Bacteria</taxon>
        <taxon>Pseudomonadati</taxon>
        <taxon>Acidobacteriota</taxon>
        <taxon>Terriglobia</taxon>
        <taxon>Terriglobales</taxon>
        <taxon>Acidobacteriaceae</taxon>
        <taxon>Telmatobacter</taxon>
    </lineage>
</organism>
<dbReference type="PANTHER" id="PTHR34978:SF3">
    <property type="entry name" value="SLR0241 PROTEIN"/>
    <property type="match status" value="1"/>
</dbReference>
<evidence type="ECO:0000256" key="2">
    <source>
        <dbReference type="SAM" id="Phobius"/>
    </source>
</evidence>
<sequence length="773" mass="81530">MISSILVEAALRSVLLALAVWIGLRMLGVRNVLAQKGAWGLVLAGALVMPIVLPMAAHWTVLPANVRVVLPADPQTLLEELQARIQAKTSLEQKPAVAATAGEGATQVEQQAGSSVSEPVANRAASAPEPQSSSSDADVVAYRPQPPIQTESAAPQAVLPPRAGLSVTKVILLLYLAVAGIFLVRLAFGLLVALRLWRRANPISCELLAASDISVDLRCSAEVSSPVTICSAIVLPMDYSTWDSEKLRVVLAHERSHIRQKDFYLQLLAGAYAAVVWFSPLGWWLKRKLSDLAEAISDRAGLEEAADPTSYAQILLEFAAAPRPTLIGVAMARSGSVSRRIERLLNDVSFRQAFAGSRRALAAVLVVPVVLFAATALVRVQAAGQQSPVPPAPAAAPTAGVTAPASVPTPPAIAPVAPKSDVPEPAPVAGEPALAAPEEVPPLPAQAGTPAIVAPAAPATPEMLTLTPAPAAGPAHLTVLPPTPARGAMTLIAPRAPGQPSSLIVVRPGGRTLALIAPHAGYGEGRGYGVGQSATSESGTSSYSNNGKHSGYHYSYSSNGESYAIIRGDDMNHMSFSGDWIEGRRDELAKARKQAHGDFLWFVRDGKPYFVDDPSTLAQIEAMYKPMEALGAQQEALGKEQEALGKQQEELGRQQEKASVPTPDMSKEIAQIDEAMAKLKANQGKAMNEEQFAELQSKLGDLQGKLGEIQGRIGARQGEFGEQMGKLGAMQGELGAKQGRLGEEQGRIAQEADRMVKAIILESLKNGKAHPVQ</sequence>
<feature type="transmembrane region" description="Helical" evidence="2">
    <location>
        <begin position="263"/>
        <end position="285"/>
    </location>
</feature>
<dbReference type="Gene3D" id="1.20.5.340">
    <property type="match status" value="1"/>
</dbReference>
<feature type="transmembrane region" description="Helical" evidence="2">
    <location>
        <begin position="170"/>
        <end position="194"/>
    </location>
</feature>
<dbReference type="EMBL" id="CP121196">
    <property type="protein sequence ID" value="XBH17326.1"/>
    <property type="molecule type" value="Genomic_DNA"/>
</dbReference>
<gene>
    <name evidence="4" type="ORF">P8935_22515</name>
</gene>
<evidence type="ECO:0000256" key="1">
    <source>
        <dbReference type="SAM" id="MobiDB-lite"/>
    </source>
</evidence>
<dbReference type="InterPro" id="IPR052173">
    <property type="entry name" value="Beta-lactam_resp_regulator"/>
</dbReference>
<feature type="transmembrane region" description="Helical" evidence="2">
    <location>
        <begin position="6"/>
        <end position="27"/>
    </location>
</feature>
<feature type="compositionally biased region" description="Polar residues" evidence="1">
    <location>
        <begin position="107"/>
        <end position="117"/>
    </location>
</feature>
<feature type="compositionally biased region" description="Low complexity" evidence="1">
    <location>
        <begin position="395"/>
        <end position="406"/>
    </location>
</feature>
<feature type="transmembrane region" description="Helical" evidence="2">
    <location>
        <begin position="39"/>
        <end position="61"/>
    </location>
</feature>
<feature type="compositionally biased region" description="Basic and acidic residues" evidence="1">
    <location>
        <begin position="637"/>
        <end position="656"/>
    </location>
</feature>
<evidence type="ECO:0000259" key="3">
    <source>
        <dbReference type="Pfam" id="PF05569"/>
    </source>
</evidence>